<feature type="signal peptide" evidence="1">
    <location>
        <begin position="1"/>
        <end position="18"/>
    </location>
</feature>
<dbReference type="OrthoDB" id="5169278at2759"/>
<protein>
    <recommendedName>
        <fullName evidence="4">Ecp2 effector protein domain-containing protein</fullName>
    </recommendedName>
</protein>
<dbReference type="AlphaFoldDB" id="A0A4Q4T5Z7"/>
<comment type="caution">
    <text evidence="2">The sequence shown here is derived from an EMBL/GenBank/DDBJ whole genome shotgun (WGS) entry which is preliminary data.</text>
</comment>
<reference evidence="2 3" key="1">
    <citation type="submission" date="2018-06" db="EMBL/GenBank/DDBJ databases">
        <title>Complete Genomes of Monosporascus.</title>
        <authorList>
            <person name="Robinson A.J."/>
            <person name="Natvig D.O."/>
        </authorList>
    </citation>
    <scope>NUCLEOTIDE SEQUENCE [LARGE SCALE GENOMIC DNA]</scope>
    <source>
        <strain evidence="2 3">CBS 110550</strain>
    </source>
</reference>
<feature type="chain" id="PRO_5020996765" description="Ecp2 effector protein domain-containing protein" evidence="1">
    <location>
        <begin position="19"/>
        <end position="175"/>
    </location>
</feature>
<evidence type="ECO:0000256" key="1">
    <source>
        <dbReference type="SAM" id="SignalP"/>
    </source>
</evidence>
<evidence type="ECO:0008006" key="4">
    <source>
        <dbReference type="Google" id="ProtNLM"/>
    </source>
</evidence>
<evidence type="ECO:0000313" key="3">
    <source>
        <dbReference type="Proteomes" id="UP000293360"/>
    </source>
</evidence>
<dbReference type="EMBL" id="QJNU01000344">
    <property type="protein sequence ID" value="RYP01786.1"/>
    <property type="molecule type" value="Genomic_DNA"/>
</dbReference>
<organism evidence="2 3">
    <name type="scientific">Monosporascus ibericus</name>
    <dbReference type="NCBI Taxonomy" id="155417"/>
    <lineage>
        <taxon>Eukaryota</taxon>
        <taxon>Fungi</taxon>
        <taxon>Dikarya</taxon>
        <taxon>Ascomycota</taxon>
        <taxon>Pezizomycotina</taxon>
        <taxon>Sordariomycetes</taxon>
        <taxon>Xylariomycetidae</taxon>
        <taxon>Xylariales</taxon>
        <taxon>Xylariales incertae sedis</taxon>
        <taxon>Monosporascus</taxon>
    </lineage>
</organism>
<gene>
    <name evidence="2" type="ORF">DL764_006073</name>
</gene>
<proteinExistence type="predicted"/>
<dbReference type="Proteomes" id="UP000293360">
    <property type="component" value="Unassembled WGS sequence"/>
</dbReference>
<evidence type="ECO:0000313" key="2">
    <source>
        <dbReference type="EMBL" id="RYP01786.1"/>
    </source>
</evidence>
<keyword evidence="1" id="KW-0732">Signal</keyword>
<sequence>MFTKHIPILAMLAAAIQAETPLCLQQAGRVTPYDFAFYKTVPDGRTLAFCYNRGGPWGTAVVDNNWVTDINAMLQTLVDLGNSARCVDCLPSAEPAGCTGYSHIWNIDGNVAFGDTPPPLDGYSKDVFMGLIKDAAAANTELNEFGSGYDPILTIDQPGPFREQTWSIFGDGDTC</sequence>
<accession>A0A4Q4T5Z7</accession>
<name>A0A4Q4T5Z7_9PEZI</name>
<keyword evidence="3" id="KW-1185">Reference proteome</keyword>